<proteinExistence type="predicted"/>
<reference evidence="1 2" key="1">
    <citation type="journal article" date="2012" name="Eukaryot. Cell">
        <title>Draft genome sequence of CBS 2479, the standard type strain of Trichosporon asahii.</title>
        <authorList>
            <person name="Yang R.Y."/>
            <person name="Li H.T."/>
            <person name="Zhu H."/>
            <person name="Zhou G.P."/>
            <person name="Wang M."/>
            <person name="Wang L."/>
        </authorList>
    </citation>
    <scope>NUCLEOTIDE SEQUENCE [LARGE SCALE GENOMIC DNA]</scope>
    <source>
        <strain evidence="2">ATCC 90039 / CBS 2479 / JCM 2466 / KCTC 7840 / NCYC 2677 / UAMH 7654</strain>
    </source>
</reference>
<dbReference type="VEuPathDB" id="FungiDB:A1Q1_05598"/>
<evidence type="ECO:0000313" key="2">
    <source>
        <dbReference type="Proteomes" id="UP000002748"/>
    </source>
</evidence>
<dbReference type="KEGG" id="tasa:A1Q1_05598"/>
<evidence type="ECO:0000313" key="1">
    <source>
        <dbReference type="EMBL" id="EJT45926.1"/>
    </source>
</evidence>
<accession>J5SJF0</accession>
<organism evidence="1 2">
    <name type="scientific">Trichosporon asahii var. asahii (strain ATCC 90039 / CBS 2479 / JCM 2466 / KCTC 7840 / NBRC 103889/ NCYC 2677 / UAMH 7654)</name>
    <name type="common">Yeast</name>
    <dbReference type="NCBI Taxonomy" id="1186058"/>
    <lineage>
        <taxon>Eukaryota</taxon>
        <taxon>Fungi</taxon>
        <taxon>Dikarya</taxon>
        <taxon>Basidiomycota</taxon>
        <taxon>Agaricomycotina</taxon>
        <taxon>Tremellomycetes</taxon>
        <taxon>Trichosporonales</taxon>
        <taxon>Trichosporonaceae</taxon>
        <taxon>Trichosporon</taxon>
    </lineage>
</organism>
<sequence>MATDTPPHLPTELWQMVVPYLGEHDLRSLRAVNRLFASIVRPLLYRYCNFSRLGYHFPGAAQPYPFLELPELQQAPLSKKQRASIFRDIRVVKFRKHDVGDCTTFRFLQGYRVFRPDEETSLDVLWVELFSCPTHAQSSGEMYSTFVHEGDEGHRNPTPDYDEDGADEFATCRHRCFYIDFSSLWCARPRKLVFRNAPVLWFDGPDSPLLFPNDIVTDECVLVVNSAALDAEYIRSERPWEEPLTGFCSDGRVSWGFQPGPPWRCERLTIVFWTGSPDEPWFPPCTHYADEDPWELEEPGDCTALARMWFGLGSAVRALKMRTSPKDGLKRITVVNADAVRRGRGVEGETQEYYENDISARFEAAFKARGFPECEPPELECVTFDAWLAGGHAENVFSHTEIAPFLAAGGEV</sequence>
<dbReference type="AlphaFoldDB" id="J5SJF0"/>
<dbReference type="HOGENOM" id="CLU_055175_0_0_1"/>
<name>J5SJF0_TRIAS</name>
<dbReference type="InterPro" id="IPR036047">
    <property type="entry name" value="F-box-like_dom_sf"/>
</dbReference>
<evidence type="ECO:0008006" key="3">
    <source>
        <dbReference type="Google" id="ProtNLM"/>
    </source>
</evidence>
<comment type="caution">
    <text evidence="1">The sequence shown here is derived from an EMBL/GenBank/DDBJ whole genome shotgun (WGS) entry which is preliminary data.</text>
</comment>
<dbReference type="EMBL" id="ALBS01000317">
    <property type="protein sequence ID" value="EJT45926.1"/>
    <property type="molecule type" value="Genomic_DNA"/>
</dbReference>
<gene>
    <name evidence="1" type="ORF">A1Q1_05598</name>
</gene>
<dbReference type="GeneID" id="25989110"/>
<dbReference type="SUPFAM" id="SSF81383">
    <property type="entry name" value="F-box domain"/>
    <property type="match status" value="1"/>
</dbReference>
<protein>
    <recommendedName>
        <fullName evidence="3">F-box domain-containing protein</fullName>
    </recommendedName>
</protein>
<dbReference type="Proteomes" id="UP000002748">
    <property type="component" value="Unassembled WGS sequence"/>
</dbReference>
<dbReference type="RefSeq" id="XP_014176282.1">
    <property type="nucleotide sequence ID" value="XM_014320807.1"/>
</dbReference>
<dbReference type="OrthoDB" id="2864564at2759"/>